<organism evidence="1 2">
    <name type="scientific">Trifolium subterraneum</name>
    <name type="common">Subterranean clover</name>
    <dbReference type="NCBI Taxonomy" id="3900"/>
    <lineage>
        <taxon>Eukaryota</taxon>
        <taxon>Viridiplantae</taxon>
        <taxon>Streptophyta</taxon>
        <taxon>Embryophyta</taxon>
        <taxon>Tracheophyta</taxon>
        <taxon>Spermatophyta</taxon>
        <taxon>Magnoliopsida</taxon>
        <taxon>eudicotyledons</taxon>
        <taxon>Gunneridae</taxon>
        <taxon>Pentapetalae</taxon>
        <taxon>rosids</taxon>
        <taxon>fabids</taxon>
        <taxon>Fabales</taxon>
        <taxon>Fabaceae</taxon>
        <taxon>Papilionoideae</taxon>
        <taxon>50 kb inversion clade</taxon>
        <taxon>NPAAA clade</taxon>
        <taxon>Hologalegina</taxon>
        <taxon>IRL clade</taxon>
        <taxon>Trifolieae</taxon>
        <taxon>Trifolium</taxon>
    </lineage>
</organism>
<gene>
    <name evidence="1" type="ORF">TSUD_236890</name>
</gene>
<dbReference type="AlphaFoldDB" id="A0A2Z6PGC2"/>
<evidence type="ECO:0000313" key="2">
    <source>
        <dbReference type="Proteomes" id="UP000242715"/>
    </source>
</evidence>
<proteinExistence type="predicted"/>
<evidence type="ECO:0000313" key="1">
    <source>
        <dbReference type="EMBL" id="GAU49032.1"/>
    </source>
</evidence>
<reference evidence="2" key="1">
    <citation type="journal article" date="2017" name="Front. Plant Sci.">
        <title>Climate Clever Clovers: New Paradigm to Reduce the Environmental Footprint of Ruminants by Breeding Low Methanogenic Forages Utilizing Haplotype Variation.</title>
        <authorList>
            <person name="Kaur P."/>
            <person name="Appels R."/>
            <person name="Bayer P.E."/>
            <person name="Keeble-Gagnere G."/>
            <person name="Wang J."/>
            <person name="Hirakawa H."/>
            <person name="Shirasawa K."/>
            <person name="Vercoe P."/>
            <person name="Stefanova K."/>
            <person name="Durmic Z."/>
            <person name="Nichols P."/>
            <person name="Revell C."/>
            <person name="Isobe S.N."/>
            <person name="Edwards D."/>
            <person name="Erskine W."/>
        </authorList>
    </citation>
    <scope>NUCLEOTIDE SEQUENCE [LARGE SCALE GENOMIC DNA]</scope>
    <source>
        <strain evidence="2">cv. Daliak</strain>
    </source>
</reference>
<protein>
    <submittedName>
        <fullName evidence="1">Uncharacterized protein</fullName>
    </submittedName>
</protein>
<dbReference type="Proteomes" id="UP000242715">
    <property type="component" value="Unassembled WGS sequence"/>
</dbReference>
<dbReference type="EMBL" id="DF974510">
    <property type="protein sequence ID" value="GAU49032.1"/>
    <property type="molecule type" value="Genomic_DNA"/>
</dbReference>
<sequence length="146" mass="16850">MFCIISWLCDGFQFFGSGWFRDKIGLVGSGIGRFKVMIGPVRFLKFNVWGLVVLMNLRLLSLMVGWNGYIVCCRKHFVWELMHRYYDLAGCVVWLTTQPMWGQIRNFLVKELIGPPFLRRSPPLRCLPLPSATMKSSSLLVFVDPL</sequence>
<name>A0A2Z6PGC2_TRISU</name>
<keyword evidence="2" id="KW-1185">Reference proteome</keyword>
<accession>A0A2Z6PGC2</accession>